<accession>A0A8S1X9Y9</accession>
<name>A0A8S1X9Y9_9CILI</name>
<feature type="transmembrane region" description="Helical" evidence="1">
    <location>
        <begin position="1674"/>
        <end position="1697"/>
    </location>
</feature>
<proteinExistence type="predicted"/>
<keyword evidence="4" id="KW-1185">Reference proteome</keyword>
<gene>
    <name evidence="3" type="ORF">PPENT_87.1.T1160055</name>
</gene>
<dbReference type="EMBL" id="CAJJDO010000116">
    <property type="protein sequence ID" value="CAD8197672.1"/>
    <property type="molecule type" value="Genomic_DNA"/>
</dbReference>
<evidence type="ECO:0000256" key="1">
    <source>
        <dbReference type="SAM" id="Phobius"/>
    </source>
</evidence>
<feature type="chain" id="PRO_5035888496" description="Transmembrane protein" evidence="2">
    <location>
        <begin position="20"/>
        <end position="1707"/>
    </location>
</feature>
<feature type="signal peptide" evidence="2">
    <location>
        <begin position="1"/>
        <end position="19"/>
    </location>
</feature>
<protein>
    <recommendedName>
        <fullName evidence="5">Transmembrane protein</fullName>
    </recommendedName>
</protein>
<evidence type="ECO:0000313" key="4">
    <source>
        <dbReference type="Proteomes" id="UP000689195"/>
    </source>
</evidence>
<dbReference type="Proteomes" id="UP000689195">
    <property type="component" value="Unassembled WGS sequence"/>
</dbReference>
<evidence type="ECO:0000313" key="3">
    <source>
        <dbReference type="EMBL" id="CAD8197672.1"/>
    </source>
</evidence>
<evidence type="ECO:0008006" key="5">
    <source>
        <dbReference type="Google" id="ProtNLM"/>
    </source>
</evidence>
<keyword evidence="1" id="KW-0472">Membrane</keyword>
<keyword evidence="1" id="KW-0812">Transmembrane</keyword>
<reference evidence="3" key="1">
    <citation type="submission" date="2021-01" db="EMBL/GenBank/DDBJ databases">
        <authorList>
            <consortium name="Genoscope - CEA"/>
            <person name="William W."/>
        </authorList>
    </citation>
    <scope>NUCLEOTIDE SEQUENCE</scope>
</reference>
<sequence>MQFILKLGLILIFLYQTLSQTCRLKNTEYNLLTIVSGETFRLPLNDYFIGDALKYTFTPKGQPFVQRRQQIGQGVLQGTIISSTSSNFNNNPYIQGINYYALIQVSELDFAIVKSQLQSASYNISFASITSGTCYQVNFLQDMVVVTCSSSGKNILEYLFYQASDPEQNFSILIDTIIITPGSNLSVITQTAGQYIVTIVNQGTFQNNSYSVISTNISAIQILQGEDGKYEFTQLQLPTILETNNNLITDFYTGISLNQNGILFVSTYYNGFTAVNLLDLSAKINPFNPFNPFNIGTMGVSSYKIDFSDDTFYLSIWSIEGLIVGVFQESVVNQKTGVFDNKEQFQQSQLILTSQITQNQIFTTQVFMNSRYIIISNSNGISVYPSILNSINDWKVLFYYKLNVQSTAFDYFNSILIAVADQNVYTYEFNNPMITATNLPFLNTTIQNITITATTNMYTNKNQTSCPPLQLFYNITSNEYYLQIFNGYQVNSTKETYVQWGPIFNLNMGSIQILNINKMLIGPAILAGYPTTKSAYSNFDIQFSNVLQTPSIQSPFKINSNIIGGQKILYSQIFYDNSFVENYQDKVADSDNYLQLVQVSNYVALFQCQALKDQPCTLIASIPVKDTLVEQFALSMSTNNSLNIAYMWNDFDINYKTYVGHTTICMVSFPYTALYQTCKTIDYNSKQVNSSKGIQIALIQDNFYMLYQQTQNGQQTKNYFSAINLLEFLTQNISITELSSFQTYENTNNVKINSFTYNVPAYGNIIFLNIEDSVVTDMIDYQYYVTAINYNGGYSNYSTKYSYKLEVIGTVQTYNSITKTDIQLQFTMEGMYLLIINNSGQSTLTFYPRIDFMPLILFSQYQQTPPNLPVNGIQLQLYGIQKIVQSAASARFLYIMAQPFNQNIYQIYVYKNTPSIQNALYFVIETDANDPIVNAPFSVTSAIYYDGIVFKSKGNDGYRNSLLLEEFEFQVQCNLNSNFYEQTEYSYVIFKASSKLYTSELPDSAQEYQATFQTVNLISFVKETSTVQNSTTIQLSGYVQVDPRSYFQGNTQSFQLSNGTNQSSFYYFDIISPVERQPQTTNFQFPVTAVSAYMYIQTEQSQLSESNSQNQYWFTFVQTNRLVYVTPYIYYNPPQDFVNNSTVKINYPLIYKLPILDISPNSQKCPLIFVDKYSLGVVSVCGTNINNKFAASFTLFNTLTQQVQETKIIILNEAFPTLGQLNYTNNGSYSLQSATYLDIGVVVLQFQYNYNFGSSPPTIIILPFLYTANFDTKIAIYPSNPNVSYYQYIQPIQQIYQVPNNTLANQYSVTVFSITTEYFGGLNNPQISNPLPQIMFGYICVSDIDEQCLQSYPQANNTYGSDSGFVITLIPDTNLSSIFQTNAKVSYNQTNIMISTSSKPFLLALMQLVSSYTQNSVQQVIQAGSPIIEFNTISFVPLIAVSQGTAYIFKLQFQLSNGYYLQSQYACTLLGLSDKNPILQISASSSNTNQYQVVAIVANPSNSSNNQVSLLNYGFINQQCNLQPNAIKTPEPIIIKEELEIIVTAIGSTTYVSTETPPILQLMQPPQIDNQPVAGIARTLISDNQVITLLDTCPYLTISAYPNYNIQGGVTLNSSVLFTQDSQQLITSISAMSIQTYINNQLVSGKGGSTILNFNISQIPINQTFPNSVWDRTLWGQFIWGFFMFVIIIGVLGYLFYKSQPLPYDRF</sequence>
<dbReference type="OrthoDB" id="300640at2759"/>
<keyword evidence="2" id="KW-0732">Signal</keyword>
<comment type="caution">
    <text evidence="3">The sequence shown here is derived from an EMBL/GenBank/DDBJ whole genome shotgun (WGS) entry which is preliminary data.</text>
</comment>
<keyword evidence="1" id="KW-1133">Transmembrane helix</keyword>
<evidence type="ECO:0000256" key="2">
    <source>
        <dbReference type="SAM" id="SignalP"/>
    </source>
</evidence>
<organism evidence="3 4">
    <name type="scientific">Paramecium pentaurelia</name>
    <dbReference type="NCBI Taxonomy" id="43138"/>
    <lineage>
        <taxon>Eukaryota</taxon>
        <taxon>Sar</taxon>
        <taxon>Alveolata</taxon>
        <taxon>Ciliophora</taxon>
        <taxon>Intramacronucleata</taxon>
        <taxon>Oligohymenophorea</taxon>
        <taxon>Peniculida</taxon>
        <taxon>Parameciidae</taxon>
        <taxon>Paramecium</taxon>
    </lineage>
</organism>